<keyword evidence="1" id="KW-0472">Membrane</keyword>
<keyword evidence="3" id="KW-1185">Reference proteome</keyword>
<protein>
    <submittedName>
        <fullName evidence="2">Uncharacterized protein</fullName>
    </submittedName>
</protein>
<feature type="transmembrane region" description="Helical" evidence="1">
    <location>
        <begin position="120"/>
        <end position="141"/>
    </location>
</feature>
<dbReference type="AlphaFoldDB" id="A0A3D9S0G2"/>
<accession>A0A3D9S0G2</accession>
<dbReference type="OrthoDB" id="1453530at2"/>
<reference evidence="2 3" key="1">
    <citation type="submission" date="2018-08" db="EMBL/GenBank/DDBJ databases">
        <title>Genomic Encyclopedia of Type Strains, Phase III (KMG-III): the genomes of soil and plant-associated and newly described type strains.</title>
        <authorList>
            <person name="Whitman W."/>
        </authorList>
    </citation>
    <scope>NUCLEOTIDE SEQUENCE [LARGE SCALE GENOMIC DNA]</scope>
    <source>
        <strain evidence="2 3">325-5</strain>
    </source>
</reference>
<keyword evidence="1" id="KW-0812">Transmembrane</keyword>
<feature type="transmembrane region" description="Helical" evidence="1">
    <location>
        <begin position="153"/>
        <end position="178"/>
    </location>
</feature>
<sequence>MKYIEFIYPLIYIIIILFGILNFKKVKNNFYLKLFLTFLVYSLVTEIMGYFIGVVYRKNTSFIYNLWNFLNSYFYFFFFLSLIKNTFKRNIIKTIIVIYSIISIIDITFYNNFIEIGLNANVIIGSTFIVIVVMLYFTELLKSEAVLGLNTSIYFWISLGVLFFNIGMIPIFVIARIIEYRGVWDVIILSLNLIMASFFITGFIASKKEFNK</sequence>
<evidence type="ECO:0000313" key="3">
    <source>
        <dbReference type="Proteomes" id="UP000256429"/>
    </source>
</evidence>
<dbReference type="EMBL" id="QTTQ01000009">
    <property type="protein sequence ID" value="REE83621.1"/>
    <property type="molecule type" value="Genomic_DNA"/>
</dbReference>
<feature type="transmembrane region" description="Helical" evidence="1">
    <location>
        <begin position="6"/>
        <end position="23"/>
    </location>
</feature>
<feature type="transmembrane region" description="Helical" evidence="1">
    <location>
        <begin position="35"/>
        <end position="56"/>
    </location>
</feature>
<name>A0A3D9S0G2_9FLAO</name>
<evidence type="ECO:0000313" key="2">
    <source>
        <dbReference type="EMBL" id="REE83621.1"/>
    </source>
</evidence>
<proteinExistence type="predicted"/>
<feature type="transmembrane region" description="Helical" evidence="1">
    <location>
        <begin position="62"/>
        <end position="83"/>
    </location>
</feature>
<gene>
    <name evidence="2" type="ORF">BX611_0915</name>
</gene>
<feature type="transmembrane region" description="Helical" evidence="1">
    <location>
        <begin position="184"/>
        <end position="205"/>
    </location>
</feature>
<dbReference type="Proteomes" id="UP000256429">
    <property type="component" value="Unassembled WGS sequence"/>
</dbReference>
<organism evidence="2 3">
    <name type="scientific">Lutibacter oceani</name>
    <dbReference type="NCBI Taxonomy" id="1853311"/>
    <lineage>
        <taxon>Bacteria</taxon>
        <taxon>Pseudomonadati</taxon>
        <taxon>Bacteroidota</taxon>
        <taxon>Flavobacteriia</taxon>
        <taxon>Flavobacteriales</taxon>
        <taxon>Flavobacteriaceae</taxon>
        <taxon>Lutibacter</taxon>
    </lineage>
</organism>
<evidence type="ECO:0000256" key="1">
    <source>
        <dbReference type="SAM" id="Phobius"/>
    </source>
</evidence>
<comment type="caution">
    <text evidence="2">The sequence shown here is derived from an EMBL/GenBank/DDBJ whole genome shotgun (WGS) entry which is preliminary data.</text>
</comment>
<keyword evidence="1" id="KW-1133">Transmembrane helix</keyword>